<dbReference type="InterPro" id="IPR042229">
    <property type="entry name" value="Listeria/Bacterioides_rpt_sf"/>
</dbReference>
<comment type="subcellular location">
    <subcellularLocation>
        <location evidence="1">Cell envelope</location>
    </subcellularLocation>
</comment>
<feature type="domain" description="SLH" evidence="4">
    <location>
        <begin position="602"/>
        <end position="659"/>
    </location>
</feature>
<feature type="region of interest" description="Disordered" evidence="2">
    <location>
        <begin position="49"/>
        <end position="95"/>
    </location>
</feature>
<dbReference type="InterPro" id="IPR013783">
    <property type="entry name" value="Ig-like_fold"/>
</dbReference>
<dbReference type="InterPro" id="IPR041498">
    <property type="entry name" value="Big_6"/>
</dbReference>
<name>A0ABS2MLE8_9FIRM</name>
<dbReference type="InterPro" id="IPR013378">
    <property type="entry name" value="InlB-like_B-rpt"/>
</dbReference>
<evidence type="ECO:0000256" key="2">
    <source>
        <dbReference type="SAM" id="MobiDB-lite"/>
    </source>
</evidence>
<evidence type="ECO:0000313" key="6">
    <source>
        <dbReference type="Proteomes" id="UP000720595"/>
    </source>
</evidence>
<feature type="signal peptide" evidence="3">
    <location>
        <begin position="1"/>
        <end position="25"/>
    </location>
</feature>
<protein>
    <submittedName>
        <fullName evidence="5">Repeat protein (TIGR02543 family)</fullName>
    </submittedName>
</protein>
<dbReference type="Pfam" id="PF00395">
    <property type="entry name" value="SLH"/>
    <property type="match status" value="3"/>
</dbReference>
<feature type="compositionally biased region" description="Basic and acidic residues" evidence="2">
    <location>
        <begin position="72"/>
        <end position="95"/>
    </location>
</feature>
<accession>A0ABS2MLE8</accession>
<feature type="domain" description="SLH" evidence="4">
    <location>
        <begin position="474"/>
        <end position="537"/>
    </location>
</feature>
<dbReference type="InterPro" id="IPR051465">
    <property type="entry name" value="Cell_Envelope_Struct_Comp"/>
</dbReference>
<dbReference type="InterPro" id="IPR001119">
    <property type="entry name" value="SLH_dom"/>
</dbReference>
<dbReference type="PROSITE" id="PS51272">
    <property type="entry name" value="SLH"/>
    <property type="match status" value="3"/>
</dbReference>
<feature type="chain" id="PRO_5046424517" evidence="3">
    <location>
        <begin position="26"/>
        <end position="704"/>
    </location>
</feature>
<feature type="domain" description="SLH" evidence="4">
    <location>
        <begin position="538"/>
        <end position="601"/>
    </location>
</feature>
<proteinExistence type="predicted"/>
<dbReference type="EMBL" id="JAFBDH010000009">
    <property type="protein sequence ID" value="MBM7550849.1"/>
    <property type="molecule type" value="Genomic_DNA"/>
</dbReference>
<dbReference type="Proteomes" id="UP000720595">
    <property type="component" value="Unassembled WGS sequence"/>
</dbReference>
<dbReference type="Pfam" id="PF17936">
    <property type="entry name" value="Big_6"/>
    <property type="match status" value="1"/>
</dbReference>
<comment type="caution">
    <text evidence="5">The sequence shown here is derived from an EMBL/GenBank/DDBJ whole genome shotgun (WGS) entry which is preliminary data.</text>
</comment>
<evidence type="ECO:0000313" key="5">
    <source>
        <dbReference type="EMBL" id="MBM7550849.1"/>
    </source>
</evidence>
<gene>
    <name evidence="5" type="ORF">JOD41_001593</name>
</gene>
<organism evidence="5 6">
    <name type="scientific">Peptoniphilus gorbachii</name>
    <dbReference type="NCBI Taxonomy" id="411567"/>
    <lineage>
        <taxon>Bacteria</taxon>
        <taxon>Bacillati</taxon>
        <taxon>Bacillota</taxon>
        <taxon>Tissierellia</taxon>
        <taxon>Tissierellales</taxon>
        <taxon>Peptoniphilaceae</taxon>
        <taxon>Peptoniphilus</taxon>
    </lineage>
</organism>
<dbReference type="PANTHER" id="PTHR43308">
    <property type="entry name" value="OUTER MEMBRANE PROTEIN ALPHA-RELATED"/>
    <property type="match status" value="1"/>
</dbReference>
<evidence type="ECO:0000259" key="4">
    <source>
        <dbReference type="PROSITE" id="PS51272"/>
    </source>
</evidence>
<dbReference type="Gene3D" id="2.60.40.10">
    <property type="entry name" value="Immunoglobulins"/>
    <property type="match status" value="1"/>
</dbReference>
<dbReference type="Pfam" id="PF09479">
    <property type="entry name" value="Flg_new"/>
    <property type="match status" value="1"/>
</dbReference>
<evidence type="ECO:0000256" key="1">
    <source>
        <dbReference type="ARBA" id="ARBA00004196"/>
    </source>
</evidence>
<dbReference type="Gene3D" id="2.60.40.4270">
    <property type="entry name" value="Listeria-Bacteroides repeat domain"/>
    <property type="match status" value="1"/>
</dbReference>
<dbReference type="NCBIfam" id="TIGR02543">
    <property type="entry name" value="List_Bact_rpt"/>
    <property type="match status" value="1"/>
</dbReference>
<keyword evidence="3" id="KW-0732">Signal</keyword>
<keyword evidence="6" id="KW-1185">Reference proteome</keyword>
<sequence>MRNKKVLGLLLAGVMITAIPFNVFADEKEEVKTENPAAVETVENKDEFKVEETETEEVKEETTEEVVEEEKLEVSEEKVPEAVTGEPEKTGEDAKDPEEVKYKVTFDYNDGKTTTIKDVKKDEKVTKIEATRDGYTFIDWYTDKECTTIFDFDTAITGNITLYAKWEKVVPVTKVLSISERYYDNGRFYGKVTSDGLAVEGARVRLYDYDGDYLGQSDETDENGYFDIYLGDYYGYYYDDDYYDGYYHYDSLRDKYYYFDSYGDRQYINYTPYNYRYWNGRYYKGKYDGGYLVATKDEFENSSKYSLYDGRYWKGYYGRYYYDDYHYGKYDKKVYPSDISRTNYSTRGYLKGYSNETVYVYDNGTYLGSDVINSNGYFSVDWNSPYVSTSRTLDYYVNGTYKSDNGYSMIPTVNEVTPGAKYVSGHAGDNADVTVYDAKGIKLGSAVATNNGVYNVSLNRAIKAGEKITVEAKEKGKISRTTDYTVAGKVVSSDCISQPKYISGFPDGTFKPGKEVSRAEAVRMFVKLVNNGAELPKNPTTKFKDANNSWYSDEINFAANKGFIKGYSDGTFKPNQAITRAEFAQMIAVFVKDGYPGTGELKDVKGHWASDAINELYGNKNIKGYDDGTFKPDQKLTRAEAVTILNSVFGRNTKAASFENLNVSGLNEFSDVAKSHWAYYEILDASNAHIAVKSESSDGLSIWQ</sequence>
<reference evidence="5 6" key="1">
    <citation type="submission" date="2021-01" db="EMBL/GenBank/DDBJ databases">
        <title>Genomic Encyclopedia of Type Strains, Phase IV (KMG-IV): sequencing the most valuable type-strain genomes for metagenomic binning, comparative biology and taxonomic classification.</title>
        <authorList>
            <person name="Goeker M."/>
        </authorList>
    </citation>
    <scope>NUCLEOTIDE SEQUENCE [LARGE SCALE GENOMIC DNA]</scope>
    <source>
        <strain evidence="5 6">DSM 21461</strain>
    </source>
</reference>
<evidence type="ECO:0000256" key="3">
    <source>
        <dbReference type="SAM" id="SignalP"/>
    </source>
</evidence>
<dbReference type="RefSeq" id="WP_205052342.1">
    <property type="nucleotide sequence ID" value="NZ_JAFBDH010000009.1"/>
</dbReference>
<feature type="compositionally biased region" description="Acidic residues" evidence="2">
    <location>
        <begin position="53"/>
        <end position="71"/>
    </location>
</feature>